<proteinExistence type="predicted"/>
<feature type="compositionally biased region" description="Basic and acidic residues" evidence="1">
    <location>
        <begin position="457"/>
        <end position="473"/>
    </location>
</feature>
<evidence type="ECO:0000313" key="3">
    <source>
        <dbReference type="Proteomes" id="UP000245992"/>
    </source>
</evidence>
<reference evidence="2 3" key="1">
    <citation type="submission" date="2013-12" db="EMBL/GenBank/DDBJ databases">
        <title>Annotated genome of Streptomyces scopuliridis.</title>
        <authorList>
            <person name="Olson J.B."/>
        </authorList>
    </citation>
    <scope>NUCLEOTIDE SEQUENCE [LARGE SCALE GENOMIC DNA]</scope>
    <source>
        <strain evidence="2 3">RB72</strain>
    </source>
</reference>
<organism evidence="2 3">
    <name type="scientific">Streptomyces scopuliridis RB72</name>
    <dbReference type="NCBI Taxonomy" id="1440053"/>
    <lineage>
        <taxon>Bacteria</taxon>
        <taxon>Bacillati</taxon>
        <taxon>Actinomycetota</taxon>
        <taxon>Actinomycetes</taxon>
        <taxon>Kitasatosporales</taxon>
        <taxon>Streptomycetaceae</taxon>
        <taxon>Streptomyces</taxon>
    </lineage>
</organism>
<accession>A0A2T7T984</accession>
<dbReference type="OrthoDB" id="4763361at2"/>
<dbReference type="SUPFAM" id="SSF140453">
    <property type="entry name" value="EsxAB dimer-like"/>
    <property type="match status" value="1"/>
</dbReference>
<keyword evidence="3" id="KW-1185">Reference proteome</keyword>
<evidence type="ECO:0000313" key="2">
    <source>
        <dbReference type="EMBL" id="PVE11665.1"/>
    </source>
</evidence>
<gene>
    <name evidence="2" type="ORF">Y717_31350</name>
</gene>
<dbReference type="AlphaFoldDB" id="A0A2T7T984"/>
<dbReference type="EMBL" id="AZSP01000133">
    <property type="protein sequence ID" value="PVE11665.1"/>
    <property type="molecule type" value="Genomic_DNA"/>
</dbReference>
<protein>
    <submittedName>
        <fullName evidence="2">Uncharacterized protein</fullName>
    </submittedName>
</protein>
<comment type="caution">
    <text evidence="2">The sequence shown here is derived from an EMBL/GenBank/DDBJ whole genome shotgun (WGS) entry which is preliminary data.</text>
</comment>
<dbReference type="Proteomes" id="UP000245992">
    <property type="component" value="Unassembled WGS sequence"/>
</dbReference>
<dbReference type="RefSeq" id="WP_030354711.1">
    <property type="nucleotide sequence ID" value="NZ_AZSP01000133.1"/>
</dbReference>
<name>A0A2T7T984_9ACTN</name>
<evidence type="ECO:0000256" key="1">
    <source>
        <dbReference type="SAM" id="MobiDB-lite"/>
    </source>
</evidence>
<sequence>MDYDDLLKVDLGKLSTAASDWKTVFQDLERLADNARDGMKAKSDKARWQGANATVTRAFVGKTAKEFDDLRREAKSIWSVMNDAHGELEALQRRAKDLTAEAGRAGLLVTSGQDGRVKVMEVQCTPESSGQKKLDEMQWYADTLTDIVSHAGEIDEATARALRGSHGGNPDNAGHGTYTSLDEDMFPRAVDLARLGNDASSTQRQELRRLWESLSPEARARLWSQQRDGLLDADIFAPQVRRGAVDDGAGPYDVEDPGWGDRWIHAQAGMITDAGDFIGNTDASRHMNHYLEGSGDTLNLDVDRMLTDDETLRLTAETSVAQQQDRWRQQALEAFEQSGGKPVSIPVETPAVGYTHSDRNWYLAVGSAMSNTTGAVTVVPGADGRPQVTLDYQVNVWDRYNWDPGKSTPIGPTTVTDADMARLHTTGLAREFDMRGSGSTQHVELGSGSAQLPDPPDPGRDGERTDPGREGVR</sequence>
<dbReference type="InterPro" id="IPR036689">
    <property type="entry name" value="ESAT-6-like_sf"/>
</dbReference>
<dbReference type="STRING" id="1440053.GCA_000718095_05764"/>
<feature type="region of interest" description="Disordered" evidence="1">
    <location>
        <begin position="434"/>
        <end position="473"/>
    </location>
</feature>